<feature type="region of interest" description="Disordered" evidence="10">
    <location>
        <begin position="205"/>
        <end position="245"/>
    </location>
</feature>
<dbReference type="InterPro" id="IPR049730">
    <property type="entry name" value="SNF2/RAD54-like_C"/>
</dbReference>
<evidence type="ECO:0000256" key="7">
    <source>
        <dbReference type="ARBA" id="ARBA00023306"/>
    </source>
</evidence>
<feature type="region of interest" description="Disordered" evidence="10">
    <location>
        <begin position="1"/>
        <end position="45"/>
    </location>
</feature>
<feature type="compositionally biased region" description="Polar residues" evidence="10">
    <location>
        <begin position="107"/>
        <end position="117"/>
    </location>
</feature>
<protein>
    <recommendedName>
        <fullName evidence="2">DNA repair and recombination protein RAD54-like</fullName>
    </recommendedName>
    <alternativeName>
        <fullName evidence="9">Protein okra</fullName>
    </alternativeName>
</protein>
<dbReference type="EMBL" id="JAPTSV010000003">
    <property type="protein sequence ID" value="KAJ1529567.1"/>
    <property type="molecule type" value="Genomic_DNA"/>
</dbReference>
<dbReference type="PROSITE" id="PS51192">
    <property type="entry name" value="HELICASE_ATP_BIND_1"/>
    <property type="match status" value="1"/>
</dbReference>
<dbReference type="GO" id="GO:0000724">
    <property type="term" value="P:double-strand break repair via homologous recombination"/>
    <property type="evidence" value="ECO:0007669"/>
    <property type="project" value="TreeGrafter"/>
</dbReference>
<dbReference type="SMART" id="SM00490">
    <property type="entry name" value="HELICc"/>
    <property type="match status" value="1"/>
</dbReference>
<dbReference type="FunFam" id="3.40.50.10810:FF:000020">
    <property type="entry name" value="DNA repair and recombination protein RAD54B"/>
    <property type="match status" value="1"/>
</dbReference>
<feature type="domain" description="Helicase ATP-binding" evidence="11">
    <location>
        <begin position="306"/>
        <end position="473"/>
    </location>
</feature>
<keyword evidence="5" id="KW-0378">Hydrolase</keyword>
<keyword evidence="7" id="KW-0131">Cell cycle</keyword>
<keyword evidence="6" id="KW-0469">Meiosis</keyword>
<gene>
    <name evidence="13" type="ORF">ONE63_006338</name>
</gene>
<dbReference type="PANTHER" id="PTHR45629">
    <property type="entry name" value="SNF2/RAD54 FAMILY MEMBER"/>
    <property type="match status" value="1"/>
</dbReference>
<evidence type="ECO:0000256" key="10">
    <source>
        <dbReference type="SAM" id="MobiDB-lite"/>
    </source>
</evidence>
<dbReference type="InterPro" id="IPR038718">
    <property type="entry name" value="SNF2-like_sf"/>
</dbReference>
<evidence type="ECO:0000259" key="11">
    <source>
        <dbReference type="PROSITE" id="PS51192"/>
    </source>
</evidence>
<dbReference type="GO" id="GO:0005524">
    <property type="term" value="F:ATP binding"/>
    <property type="evidence" value="ECO:0007669"/>
    <property type="project" value="InterPro"/>
</dbReference>
<dbReference type="GO" id="GO:0016787">
    <property type="term" value="F:hydrolase activity"/>
    <property type="evidence" value="ECO:0007669"/>
    <property type="project" value="UniProtKB-KW"/>
</dbReference>
<evidence type="ECO:0000256" key="8">
    <source>
        <dbReference type="ARBA" id="ARBA00024776"/>
    </source>
</evidence>
<reference evidence="13" key="1">
    <citation type="submission" date="2022-12" db="EMBL/GenBank/DDBJ databases">
        <title>Chromosome-level genome assembly of the bean flower thrips Megalurothrips usitatus.</title>
        <authorList>
            <person name="Ma L."/>
            <person name="Liu Q."/>
            <person name="Li H."/>
            <person name="Cai W."/>
        </authorList>
    </citation>
    <scope>NUCLEOTIDE SEQUENCE</scope>
    <source>
        <strain evidence="13">Cailab_2022a</strain>
    </source>
</reference>
<dbReference type="Pfam" id="PF00271">
    <property type="entry name" value="Helicase_C"/>
    <property type="match status" value="1"/>
</dbReference>
<dbReference type="Gene3D" id="3.40.50.300">
    <property type="entry name" value="P-loop containing nucleotide triphosphate hydrolases"/>
    <property type="match status" value="1"/>
</dbReference>
<keyword evidence="4" id="KW-0498">Mitosis</keyword>
<dbReference type="AlphaFoldDB" id="A0AAV7XT20"/>
<evidence type="ECO:0000256" key="6">
    <source>
        <dbReference type="ARBA" id="ARBA00023254"/>
    </source>
</evidence>
<dbReference type="InterPro" id="IPR014001">
    <property type="entry name" value="Helicase_ATP-bd"/>
</dbReference>
<keyword evidence="3" id="KW-0132">Cell division</keyword>
<evidence type="ECO:0000313" key="14">
    <source>
        <dbReference type="Proteomes" id="UP001075354"/>
    </source>
</evidence>
<sequence>MRRSAAPSSRHGQLGRPGAGVADTNMFAKTSLPGFGRSSSAAALPPPALRSQLSVPVSSDGTPAVRSTASVLSLLGQLKKPSREVSPPVEASVIQCSKLVERKDLKSTQSAPTSSSLPPDPGSTKSMHFRIYRVVWGKPTTKKHKTWEGDGTLEVGEKTATLKDEEGKILGRATQVKTAELEEGTRLKVGSKEVELIDLLSGPAPNAVGDVNVGASSSKRPASEPPEDLPQVSWKKPKKKPSSGLVKFTTEGCEPFVLPTPSHDHQWTFNTKQLAVNQVAVDNFLTRVLRPHQKEGVTFLYECVMGMKNSQCFGAILADEMGLGKTLQTITLLWTLLRQGPYGGNPVVRRALVVSPSSLVLNWQKEFDRWLGKHRLRTFAVDQKNKVIEFARLTHVPVMLISYEMLMRNFDDISNIKFDILVCDEGHRLKNNNIRTSVLLNQLDIKARILLTGTPIQNDLQEYFALVDFVNPGILGSAAEFRREFEEPIVASQEPNCAQIVRRLGEERAGELNSKTSCFILRRTQAVINQYLPTKTEVVVFIKPAFIQKLLCRAALDWWENRDSTPGSGEGVCHLGVMTALKKICNHPALIRCEDFFDEEAGMDSKTYQESLLQELSDLYNAHDGTIAVHHSAKLTVVRRLLEHIICLRERVVLISYFTQTLDLLSSLCDEMGLKCSRLDGSTPASQRTNIVDEFNSSYSKNVVFLLSARAGGVGLNLTGASRLVLFDSDWNPATDAQAMSRIWRDGQKQSVYIYRLLTCGTIEEKIFQRQLSKAGLSGAVVDPQKHSSIKLSKEELKDLFTFHGGDESLTHCSLGCNCDGKGTVPSPEDNPFSAEKENEFEDDERDCQLRLGLQYDTEKKDASDLRMNQLFEWQHHAPPFIESSIQVLGLAQASELLAFMFVSPPATASQQ</sequence>
<feature type="region of interest" description="Disordered" evidence="10">
    <location>
        <begin position="104"/>
        <end position="125"/>
    </location>
</feature>
<proteinExistence type="predicted"/>
<evidence type="ECO:0000256" key="4">
    <source>
        <dbReference type="ARBA" id="ARBA00022776"/>
    </source>
</evidence>
<dbReference type="InterPro" id="IPR001650">
    <property type="entry name" value="Helicase_C-like"/>
</dbReference>
<dbReference type="CDD" id="cd18793">
    <property type="entry name" value="SF2_C_SNF"/>
    <property type="match status" value="1"/>
</dbReference>
<evidence type="ECO:0000256" key="2">
    <source>
        <dbReference type="ARBA" id="ARBA00015341"/>
    </source>
</evidence>
<dbReference type="InterPro" id="IPR027417">
    <property type="entry name" value="P-loop_NTPase"/>
</dbReference>
<dbReference type="InterPro" id="IPR050496">
    <property type="entry name" value="SNF2_RAD54_helicase_repair"/>
</dbReference>
<comment type="function">
    <text evidence="8">Involved in mitotic DNA repair and meiotic recombination. Functions in the recombinational DNA repair pathway. Essential for interhomolog gene conversion (GC), but may have a less important role in intersister GC than spn-A/Rad51. In the presence of DNA, spn-A/Rad51 enhances the ATPase activity of okr/Rad54.</text>
</comment>
<dbReference type="Pfam" id="PF00176">
    <property type="entry name" value="SNF2-rel_dom"/>
    <property type="match status" value="1"/>
</dbReference>
<comment type="subunit">
    <text evidence="1">Interacts (via N-terminus) with spn-A/Rad51.</text>
</comment>
<organism evidence="13 14">
    <name type="scientific">Megalurothrips usitatus</name>
    <name type="common">bean blossom thrips</name>
    <dbReference type="NCBI Taxonomy" id="439358"/>
    <lineage>
        <taxon>Eukaryota</taxon>
        <taxon>Metazoa</taxon>
        <taxon>Ecdysozoa</taxon>
        <taxon>Arthropoda</taxon>
        <taxon>Hexapoda</taxon>
        <taxon>Insecta</taxon>
        <taxon>Pterygota</taxon>
        <taxon>Neoptera</taxon>
        <taxon>Paraneoptera</taxon>
        <taxon>Thysanoptera</taxon>
        <taxon>Terebrantia</taxon>
        <taxon>Thripoidea</taxon>
        <taxon>Thripidae</taxon>
        <taxon>Megalurothrips</taxon>
    </lineage>
</organism>
<name>A0AAV7XT20_9NEOP</name>
<evidence type="ECO:0000256" key="1">
    <source>
        <dbReference type="ARBA" id="ARBA00011467"/>
    </source>
</evidence>
<evidence type="ECO:0000256" key="3">
    <source>
        <dbReference type="ARBA" id="ARBA00022618"/>
    </source>
</evidence>
<dbReference type="Gene3D" id="1.20.120.850">
    <property type="entry name" value="SWI2/SNF2 ATPases, N-terminal domain"/>
    <property type="match status" value="1"/>
</dbReference>
<dbReference type="SUPFAM" id="SSF52540">
    <property type="entry name" value="P-loop containing nucleoside triphosphate hydrolases"/>
    <property type="match status" value="2"/>
</dbReference>
<dbReference type="Gene3D" id="3.40.50.10810">
    <property type="entry name" value="Tandem AAA-ATPase domain"/>
    <property type="match status" value="1"/>
</dbReference>
<dbReference type="Proteomes" id="UP001075354">
    <property type="component" value="Chromosome 3"/>
</dbReference>
<accession>A0AAV7XT20</accession>
<feature type="compositionally biased region" description="Polar residues" evidence="10">
    <location>
        <begin position="1"/>
        <end position="11"/>
    </location>
</feature>
<evidence type="ECO:0000256" key="5">
    <source>
        <dbReference type="ARBA" id="ARBA00022801"/>
    </source>
</evidence>
<dbReference type="SMART" id="SM00487">
    <property type="entry name" value="DEXDc"/>
    <property type="match status" value="1"/>
</dbReference>
<dbReference type="InterPro" id="IPR000330">
    <property type="entry name" value="SNF2_N"/>
</dbReference>
<keyword evidence="14" id="KW-1185">Reference proteome</keyword>
<evidence type="ECO:0000259" key="12">
    <source>
        <dbReference type="PROSITE" id="PS51194"/>
    </source>
</evidence>
<dbReference type="GO" id="GO:0015616">
    <property type="term" value="F:DNA translocase activity"/>
    <property type="evidence" value="ECO:0007669"/>
    <property type="project" value="TreeGrafter"/>
</dbReference>
<comment type="caution">
    <text evidence="13">The sequence shown here is derived from an EMBL/GenBank/DDBJ whole genome shotgun (WGS) entry which is preliminary data.</text>
</comment>
<dbReference type="PANTHER" id="PTHR45629:SF7">
    <property type="entry name" value="DNA EXCISION REPAIR PROTEIN ERCC-6-RELATED"/>
    <property type="match status" value="1"/>
</dbReference>
<evidence type="ECO:0000313" key="13">
    <source>
        <dbReference type="EMBL" id="KAJ1529567.1"/>
    </source>
</evidence>
<dbReference type="GO" id="GO:0005634">
    <property type="term" value="C:nucleus"/>
    <property type="evidence" value="ECO:0007669"/>
    <property type="project" value="TreeGrafter"/>
</dbReference>
<feature type="domain" description="Helicase C-terminal" evidence="12">
    <location>
        <begin position="640"/>
        <end position="798"/>
    </location>
</feature>
<dbReference type="GO" id="GO:0007131">
    <property type="term" value="P:reciprocal meiotic recombination"/>
    <property type="evidence" value="ECO:0007669"/>
    <property type="project" value="TreeGrafter"/>
</dbReference>
<evidence type="ECO:0000256" key="9">
    <source>
        <dbReference type="ARBA" id="ARBA00029956"/>
    </source>
</evidence>
<dbReference type="GO" id="GO:0051301">
    <property type="term" value="P:cell division"/>
    <property type="evidence" value="ECO:0007669"/>
    <property type="project" value="UniProtKB-KW"/>
</dbReference>
<dbReference type="PROSITE" id="PS51194">
    <property type="entry name" value="HELICASE_CTER"/>
    <property type="match status" value="1"/>
</dbReference>